<sequence length="431" mass="47972">MLPSKATSLCSSNNVKKTLEKAPSHQEKKPPLPPKPISPFRLRGHPRYFQLSHEYEHIAVETRIAEHLPIKRCNSDEELYAMPLKRPTAVAPPVPLHRPLPKKRVNVPQEIELHYAATDVSILTKPRSQSEPLDVVLKKPVLLERDSPNNVKRKLFKLGKSLDHGGNHQILPKIIPRRSRNGSIMTSESSDEDSIAGKDANGSQQSVDSLASDRLEDVSKRADRARVVRRRTIAFYDQQVAAFCQRKAPQLFEVALVIKLIERERASAKDIANVASPGGCHSPSLYLPVVSARYPNDNARKTAVGIADSDAASLSPDAMTPSLFYPDFFKACAIGPKDHWSGDEEFIVTLTNESGQRKFAYCVRYLPREREGGYNGQSVLPEVMVIVSPVQAPSFYLALAHEAVVYAKKSVLILLPRFLAAVFWKPFPSVP</sequence>
<dbReference type="Gene3D" id="3.30.450.200">
    <property type="match status" value="1"/>
</dbReference>
<dbReference type="Proteomes" id="UP000887566">
    <property type="component" value="Unplaced"/>
</dbReference>
<protein>
    <submittedName>
        <fullName evidence="3">UDENN domain-containing protein</fullName>
    </submittedName>
</protein>
<proteinExistence type="predicted"/>
<accession>A0A914WPU7</accession>
<feature type="region of interest" description="Disordered" evidence="1">
    <location>
        <begin position="1"/>
        <end position="41"/>
    </location>
</feature>
<reference evidence="3" key="1">
    <citation type="submission" date="2022-11" db="UniProtKB">
        <authorList>
            <consortium name="WormBaseParasite"/>
        </authorList>
    </citation>
    <scope>IDENTIFICATION</scope>
</reference>
<dbReference type="WBParaSite" id="PSAMB.scaffold4839size13391.g25297.t1">
    <property type="protein sequence ID" value="PSAMB.scaffold4839size13391.g25297.t1"/>
    <property type="gene ID" value="PSAMB.scaffold4839size13391.g25297"/>
</dbReference>
<keyword evidence="2" id="KW-1185">Reference proteome</keyword>
<evidence type="ECO:0000313" key="2">
    <source>
        <dbReference type="Proteomes" id="UP000887566"/>
    </source>
</evidence>
<evidence type="ECO:0000256" key="1">
    <source>
        <dbReference type="SAM" id="MobiDB-lite"/>
    </source>
</evidence>
<dbReference type="AlphaFoldDB" id="A0A914WPU7"/>
<feature type="compositionally biased region" description="Basic and acidic residues" evidence="1">
    <location>
        <begin position="17"/>
        <end position="30"/>
    </location>
</feature>
<feature type="compositionally biased region" description="Polar residues" evidence="1">
    <location>
        <begin position="1"/>
        <end position="16"/>
    </location>
</feature>
<organism evidence="2 3">
    <name type="scientific">Plectus sambesii</name>
    <dbReference type="NCBI Taxonomy" id="2011161"/>
    <lineage>
        <taxon>Eukaryota</taxon>
        <taxon>Metazoa</taxon>
        <taxon>Ecdysozoa</taxon>
        <taxon>Nematoda</taxon>
        <taxon>Chromadorea</taxon>
        <taxon>Plectida</taxon>
        <taxon>Plectina</taxon>
        <taxon>Plectoidea</taxon>
        <taxon>Plectidae</taxon>
        <taxon>Plectus</taxon>
    </lineage>
</organism>
<name>A0A914WPU7_9BILA</name>
<feature type="region of interest" description="Disordered" evidence="1">
    <location>
        <begin position="167"/>
        <end position="215"/>
    </location>
</feature>
<evidence type="ECO:0000313" key="3">
    <source>
        <dbReference type="WBParaSite" id="PSAMB.scaffold4839size13391.g25297.t1"/>
    </source>
</evidence>